<keyword evidence="4" id="KW-0646">Protease inhibitor</keyword>
<dbReference type="Pfam" id="PF00031">
    <property type="entry name" value="Cystatin"/>
    <property type="match status" value="1"/>
</dbReference>
<evidence type="ECO:0000256" key="7">
    <source>
        <dbReference type="ARBA" id="ARBA00040677"/>
    </source>
</evidence>
<keyword evidence="11" id="KW-1185">Reference proteome</keyword>
<comment type="similarity">
    <text evidence="2">Belongs to the cystatin family.</text>
</comment>
<organism evidence="10 11">
    <name type="scientific">Oryzias melastigma</name>
    <name type="common">Marine medaka</name>
    <dbReference type="NCBI Taxonomy" id="30732"/>
    <lineage>
        <taxon>Eukaryota</taxon>
        <taxon>Metazoa</taxon>
        <taxon>Chordata</taxon>
        <taxon>Craniata</taxon>
        <taxon>Vertebrata</taxon>
        <taxon>Euteleostomi</taxon>
        <taxon>Actinopterygii</taxon>
        <taxon>Neopterygii</taxon>
        <taxon>Teleostei</taxon>
        <taxon>Neoteleostei</taxon>
        <taxon>Acanthomorphata</taxon>
        <taxon>Ovalentaria</taxon>
        <taxon>Atherinomorphae</taxon>
        <taxon>Beloniformes</taxon>
        <taxon>Adrianichthyidae</taxon>
        <taxon>Oryziinae</taxon>
        <taxon>Oryzias</taxon>
    </lineage>
</organism>
<dbReference type="GO" id="GO:0002376">
    <property type="term" value="P:immune system process"/>
    <property type="evidence" value="ECO:0007669"/>
    <property type="project" value="UniProtKB-KW"/>
</dbReference>
<keyword evidence="3" id="KW-0963">Cytoplasm</keyword>
<dbReference type="CDD" id="cd00042">
    <property type="entry name" value="CY"/>
    <property type="match status" value="1"/>
</dbReference>
<sequence length="107" mass="11887">HKAAAMSNSGVLGGLSEAKKADASIQEICNKVKPDLEKMSGKVFTEFSAKLYKTQPVDGTNYFIKVHVGGQDYFHIRVFQSLPCDGEKLKLISYQHSKSLSDPIEYF</sequence>
<dbReference type="InterPro" id="IPR001713">
    <property type="entry name" value="Prot_inh_stefin"/>
</dbReference>
<reference evidence="10" key="2">
    <citation type="submission" date="2025-09" db="UniProtKB">
        <authorList>
            <consortium name="Ensembl"/>
        </authorList>
    </citation>
    <scope>IDENTIFICATION</scope>
</reference>
<dbReference type="OMA" id="RNLHKFH"/>
<dbReference type="SMART" id="SM00043">
    <property type="entry name" value="CY"/>
    <property type="match status" value="1"/>
</dbReference>
<dbReference type="PaxDb" id="30732-ENSOMEP00000031963"/>
<keyword evidence="5" id="KW-0789">Thiol protease inhibitor</keyword>
<dbReference type="Proteomes" id="UP000261560">
    <property type="component" value="Unplaced"/>
</dbReference>
<dbReference type="FunFam" id="3.10.450.10:FF:000001">
    <property type="entry name" value="Cystatin-A"/>
    <property type="match status" value="1"/>
</dbReference>
<evidence type="ECO:0000313" key="10">
    <source>
        <dbReference type="Ensembl" id="ENSOMEP00000031963.1"/>
    </source>
</evidence>
<dbReference type="GO" id="GO:0005829">
    <property type="term" value="C:cytosol"/>
    <property type="evidence" value="ECO:0007669"/>
    <property type="project" value="TreeGrafter"/>
</dbReference>
<evidence type="ECO:0000256" key="3">
    <source>
        <dbReference type="ARBA" id="ARBA00022490"/>
    </source>
</evidence>
<dbReference type="Ensembl" id="ENSOMET00000023711.1">
    <property type="protein sequence ID" value="ENSOMEP00000031963.1"/>
    <property type="gene ID" value="ENSOMEG00000017181.1"/>
</dbReference>
<dbReference type="InterPro" id="IPR046350">
    <property type="entry name" value="Cystatin_sf"/>
</dbReference>
<evidence type="ECO:0000256" key="4">
    <source>
        <dbReference type="ARBA" id="ARBA00022690"/>
    </source>
</evidence>
<comment type="subcellular location">
    <subcellularLocation>
        <location evidence="1">Cytoplasm</location>
    </subcellularLocation>
</comment>
<dbReference type="GO" id="GO:0071220">
    <property type="term" value="P:cellular response to bacterial lipoprotein"/>
    <property type="evidence" value="ECO:0007669"/>
    <property type="project" value="UniProtKB-ARBA"/>
</dbReference>
<dbReference type="Gene3D" id="3.10.450.10">
    <property type="match status" value="1"/>
</dbReference>
<dbReference type="AlphaFoldDB" id="A0A3B3DPA1"/>
<evidence type="ECO:0000256" key="8">
    <source>
        <dbReference type="ARBA" id="ARBA00041437"/>
    </source>
</evidence>
<dbReference type="STRING" id="30732.ENSOMEP00000031963"/>
<dbReference type="PRINTS" id="PR00295">
    <property type="entry name" value="STEFINA"/>
</dbReference>
<proteinExistence type="inferred from homology"/>
<evidence type="ECO:0000256" key="2">
    <source>
        <dbReference type="ARBA" id="ARBA00009403"/>
    </source>
</evidence>
<evidence type="ECO:0000256" key="6">
    <source>
        <dbReference type="ARBA" id="ARBA00022859"/>
    </source>
</evidence>
<reference evidence="10" key="1">
    <citation type="submission" date="2025-08" db="UniProtKB">
        <authorList>
            <consortium name="Ensembl"/>
        </authorList>
    </citation>
    <scope>IDENTIFICATION</scope>
</reference>
<dbReference type="PANTHER" id="PTHR11414:SF21">
    <property type="entry name" value="CYSTATIN 14A, TANDEM DUPLICATE 1-RELATED"/>
    <property type="match status" value="1"/>
</dbReference>
<evidence type="ECO:0000313" key="11">
    <source>
        <dbReference type="Proteomes" id="UP000261560"/>
    </source>
</evidence>
<feature type="domain" description="Cystatin" evidence="9">
    <location>
        <begin position="10"/>
        <end position="107"/>
    </location>
</feature>
<evidence type="ECO:0000256" key="5">
    <source>
        <dbReference type="ARBA" id="ARBA00022704"/>
    </source>
</evidence>
<dbReference type="GO" id="GO:0004869">
    <property type="term" value="F:cysteine-type endopeptidase inhibitor activity"/>
    <property type="evidence" value="ECO:0007669"/>
    <property type="project" value="UniProtKB-KW"/>
</dbReference>
<protein>
    <recommendedName>
        <fullName evidence="7">Cystatin-B</fullName>
    </recommendedName>
    <alternativeName>
        <fullName evidence="8">Stefin-B</fullName>
    </alternativeName>
</protein>
<dbReference type="PANTHER" id="PTHR11414">
    <property type="entry name" value="CYSTATIN FAMILY MEMBER"/>
    <property type="match status" value="1"/>
</dbReference>
<evidence type="ECO:0000256" key="1">
    <source>
        <dbReference type="ARBA" id="ARBA00004496"/>
    </source>
</evidence>
<keyword evidence="6" id="KW-0391">Immunity</keyword>
<name>A0A3B3DPA1_ORYME</name>
<evidence type="ECO:0000259" key="9">
    <source>
        <dbReference type="SMART" id="SM00043"/>
    </source>
</evidence>
<accession>A0A3B3DPA1</accession>
<dbReference type="InterPro" id="IPR000010">
    <property type="entry name" value="Cystatin_dom"/>
</dbReference>
<dbReference type="GeneTree" id="ENSGT00940000155717"/>
<dbReference type="SUPFAM" id="SSF54403">
    <property type="entry name" value="Cystatin/monellin"/>
    <property type="match status" value="1"/>
</dbReference>